<evidence type="ECO:0000256" key="3">
    <source>
        <dbReference type="ARBA" id="ARBA00022898"/>
    </source>
</evidence>
<dbReference type="Gene3D" id="3.20.10.10">
    <property type="entry name" value="D-amino Acid Aminotransferase, subunit A, domain 2"/>
    <property type="match status" value="1"/>
</dbReference>
<dbReference type="InterPro" id="IPR050571">
    <property type="entry name" value="Class-IV_PLP-Dep_Aminotrnsfr"/>
</dbReference>
<name>A0A0L0W8M0_GOTPU</name>
<comment type="similarity">
    <text evidence="2 4">Belongs to the class-IV pyridoxal-phosphate-dependent aminotransferase family.</text>
</comment>
<accession>A0A0L0W8M0</accession>
<reference evidence="7" key="1">
    <citation type="submission" date="2015-07" db="EMBL/GenBank/DDBJ databases">
        <title>Draft genome sequence of the purine-degrading Gottschalkia purinilyticum DSM 1384 (formerly Clostridium purinilyticum).</title>
        <authorList>
            <person name="Poehlein A."/>
            <person name="Schiel-Bengelsdorf B."/>
            <person name="Bengelsdorf F.R."/>
            <person name="Daniel R."/>
            <person name="Duerre P."/>
        </authorList>
    </citation>
    <scope>NUCLEOTIDE SEQUENCE [LARGE SCALE GENOMIC DNA]</scope>
    <source>
        <strain evidence="7">DSM 1384</strain>
    </source>
</reference>
<dbReference type="GO" id="GO:0004084">
    <property type="term" value="F:branched-chain-amino-acid transaminase activity"/>
    <property type="evidence" value="ECO:0007669"/>
    <property type="project" value="UniProtKB-EC"/>
</dbReference>
<dbReference type="STRING" id="1503.CLPU_11c00820"/>
<dbReference type="InterPro" id="IPR036038">
    <property type="entry name" value="Aminotransferase-like"/>
</dbReference>
<dbReference type="PANTHER" id="PTHR42743">
    <property type="entry name" value="AMINO-ACID AMINOTRANSFERASE"/>
    <property type="match status" value="1"/>
</dbReference>
<proteinExistence type="inferred from homology"/>
<dbReference type="PROSITE" id="PS00770">
    <property type="entry name" value="AA_TRANSFER_CLASS_4"/>
    <property type="match status" value="1"/>
</dbReference>
<dbReference type="GO" id="GO:0005829">
    <property type="term" value="C:cytosol"/>
    <property type="evidence" value="ECO:0007669"/>
    <property type="project" value="TreeGrafter"/>
</dbReference>
<protein>
    <submittedName>
        <fullName evidence="6">Aminotransferase, class IV</fullName>
        <ecNumber evidence="6">2.6.1.42</ecNumber>
    </submittedName>
</protein>
<evidence type="ECO:0000313" key="7">
    <source>
        <dbReference type="Proteomes" id="UP000037267"/>
    </source>
</evidence>
<keyword evidence="7" id="KW-1185">Reference proteome</keyword>
<dbReference type="Proteomes" id="UP000037267">
    <property type="component" value="Unassembled WGS sequence"/>
</dbReference>
<dbReference type="InterPro" id="IPR043132">
    <property type="entry name" value="BCAT-like_C"/>
</dbReference>
<dbReference type="InterPro" id="IPR001544">
    <property type="entry name" value="Aminotrans_IV"/>
</dbReference>
<dbReference type="GO" id="GO:0046394">
    <property type="term" value="P:carboxylic acid biosynthetic process"/>
    <property type="evidence" value="ECO:0007669"/>
    <property type="project" value="UniProtKB-ARBA"/>
</dbReference>
<dbReference type="CDD" id="cd00449">
    <property type="entry name" value="PLPDE_IV"/>
    <property type="match status" value="1"/>
</dbReference>
<dbReference type="GO" id="GO:0008652">
    <property type="term" value="P:amino acid biosynthetic process"/>
    <property type="evidence" value="ECO:0007669"/>
    <property type="project" value="UniProtKB-ARBA"/>
</dbReference>
<dbReference type="FunFam" id="3.20.10.10:FF:000002">
    <property type="entry name" value="D-alanine aminotransferase"/>
    <property type="match status" value="1"/>
</dbReference>
<comment type="cofactor">
    <cofactor evidence="1 5">
        <name>pyridoxal 5'-phosphate</name>
        <dbReference type="ChEBI" id="CHEBI:597326"/>
    </cofactor>
</comment>
<dbReference type="OrthoDB" id="9805628at2"/>
<dbReference type="SUPFAM" id="SSF56752">
    <property type="entry name" value="D-aminoacid aminotransferase-like PLP-dependent enzymes"/>
    <property type="match status" value="1"/>
</dbReference>
<keyword evidence="6" id="KW-0032">Aminotransferase</keyword>
<dbReference type="RefSeq" id="WP_050355821.1">
    <property type="nucleotide sequence ID" value="NZ_LGSS01000011.1"/>
</dbReference>
<dbReference type="PANTHER" id="PTHR42743:SF11">
    <property type="entry name" value="AMINODEOXYCHORISMATE LYASE"/>
    <property type="match status" value="1"/>
</dbReference>
<dbReference type="Gene3D" id="3.30.470.10">
    <property type="match status" value="1"/>
</dbReference>
<dbReference type="AlphaFoldDB" id="A0A0L0W8M0"/>
<gene>
    <name evidence="6" type="ORF">CLPU_11c00820</name>
</gene>
<evidence type="ECO:0000256" key="4">
    <source>
        <dbReference type="RuleBase" id="RU004106"/>
    </source>
</evidence>
<evidence type="ECO:0000256" key="5">
    <source>
        <dbReference type="RuleBase" id="RU004516"/>
    </source>
</evidence>
<evidence type="ECO:0000313" key="6">
    <source>
        <dbReference type="EMBL" id="KNF07913.1"/>
    </source>
</evidence>
<dbReference type="EC" id="2.6.1.42" evidence="6"/>
<dbReference type="InterPro" id="IPR043131">
    <property type="entry name" value="BCAT-like_N"/>
</dbReference>
<organism evidence="6 7">
    <name type="scientific">Gottschalkia purinilytica</name>
    <name type="common">Clostridium purinilyticum</name>
    <dbReference type="NCBI Taxonomy" id="1503"/>
    <lineage>
        <taxon>Bacteria</taxon>
        <taxon>Bacillati</taxon>
        <taxon>Bacillota</taxon>
        <taxon>Tissierellia</taxon>
        <taxon>Tissierellales</taxon>
        <taxon>Gottschalkiaceae</taxon>
        <taxon>Gottschalkia</taxon>
    </lineage>
</organism>
<evidence type="ECO:0000256" key="2">
    <source>
        <dbReference type="ARBA" id="ARBA00009320"/>
    </source>
</evidence>
<dbReference type="Pfam" id="PF01063">
    <property type="entry name" value="Aminotran_4"/>
    <property type="match status" value="1"/>
</dbReference>
<keyword evidence="3 5" id="KW-0663">Pyridoxal phosphate</keyword>
<dbReference type="EMBL" id="LGSS01000011">
    <property type="protein sequence ID" value="KNF07913.1"/>
    <property type="molecule type" value="Genomic_DNA"/>
</dbReference>
<comment type="caution">
    <text evidence="6">The sequence shown here is derived from an EMBL/GenBank/DDBJ whole genome shotgun (WGS) entry which is preliminary data.</text>
</comment>
<sequence length="276" mass="31627">MKNESVLDYYVYNEKLYNTKDDYGFKNCKGSLIYEVIRVIDGIALFEEDHLDRIRKSAMILGHRVNKTNEEISKEIKILIDKNNIKNQNIKLICSSLEEENQDFLAYFIKSYYPEKEIYEKGIHTILFKSERENPNAKVINNDFRTQVNEEIKKQGAFEALLVNEEGFVTEGSRSNMFFIKDRKVFTAPAGDVLLGITRSEILKVCEELAIEVVEENIHINDLKNIDGAFMSGTSVGVLPISTIDNIRLASVSNDLIQKIGEGYSDKVSKYIQSKK</sequence>
<keyword evidence="6" id="KW-0808">Transferase</keyword>
<evidence type="ECO:0000256" key="1">
    <source>
        <dbReference type="ARBA" id="ARBA00001933"/>
    </source>
</evidence>
<dbReference type="InterPro" id="IPR018300">
    <property type="entry name" value="Aminotrans_IV_CS"/>
</dbReference>